<feature type="region of interest" description="Disordered" evidence="1">
    <location>
        <begin position="19"/>
        <end position="67"/>
    </location>
</feature>
<dbReference type="Proteomes" id="UP001280581">
    <property type="component" value="Unassembled WGS sequence"/>
</dbReference>
<keyword evidence="3" id="KW-1185">Reference proteome</keyword>
<name>A0AAN6M4X9_9PLEO</name>
<evidence type="ECO:0000313" key="3">
    <source>
        <dbReference type="Proteomes" id="UP001280581"/>
    </source>
</evidence>
<reference evidence="2 3" key="1">
    <citation type="submission" date="2021-02" db="EMBL/GenBank/DDBJ databases">
        <title>Genome assembly of Pseudopithomyces chartarum.</title>
        <authorList>
            <person name="Jauregui R."/>
            <person name="Singh J."/>
            <person name="Voisey C."/>
        </authorList>
    </citation>
    <scope>NUCLEOTIDE SEQUENCE [LARGE SCALE GENOMIC DNA]</scope>
    <source>
        <strain evidence="2 3">AGR01</strain>
    </source>
</reference>
<accession>A0AAN6M4X9</accession>
<dbReference type="EMBL" id="WVTA01000004">
    <property type="protein sequence ID" value="KAK3214262.1"/>
    <property type="molecule type" value="Genomic_DNA"/>
</dbReference>
<proteinExistence type="predicted"/>
<gene>
    <name evidence="2" type="ORF">GRF29_28g2567962</name>
</gene>
<feature type="compositionally biased region" description="Low complexity" evidence="1">
    <location>
        <begin position="19"/>
        <end position="35"/>
    </location>
</feature>
<dbReference type="AlphaFoldDB" id="A0AAN6M4X9"/>
<sequence length="91" mass="10135">MAPSRALLLFTRLRASPRALPSPRRTLTSTTLTHRSPFHPSLSPSPRTRPAFSPSSRGYATSTPDPPDYLNEAELHIFNKIKAELQPVNLE</sequence>
<comment type="caution">
    <text evidence="2">The sequence shown here is derived from an EMBL/GenBank/DDBJ whole genome shotgun (WGS) entry which is preliminary data.</text>
</comment>
<evidence type="ECO:0000313" key="2">
    <source>
        <dbReference type="EMBL" id="KAK3214262.1"/>
    </source>
</evidence>
<feature type="non-terminal residue" evidence="2">
    <location>
        <position position="91"/>
    </location>
</feature>
<feature type="compositionally biased region" description="Polar residues" evidence="1">
    <location>
        <begin position="53"/>
        <end position="63"/>
    </location>
</feature>
<organism evidence="2 3">
    <name type="scientific">Pseudopithomyces chartarum</name>
    <dbReference type="NCBI Taxonomy" id="1892770"/>
    <lineage>
        <taxon>Eukaryota</taxon>
        <taxon>Fungi</taxon>
        <taxon>Dikarya</taxon>
        <taxon>Ascomycota</taxon>
        <taxon>Pezizomycotina</taxon>
        <taxon>Dothideomycetes</taxon>
        <taxon>Pleosporomycetidae</taxon>
        <taxon>Pleosporales</taxon>
        <taxon>Massarineae</taxon>
        <taxon>Didymosphaeriaceae</taxon>
        <taxon>Pseudopithomyces</taxon>
    </lineage>
</organism>
<protein>
    <submittedName>
        <fullName evidence="2">Uncharacterized protein</fullName>
    </submittedName>
</protein>
<evidence type="ECO:0000256" key="1">
    <source>
        <dbReference type="SAM" id="MobiDB-lite"/>
    </source>
</evidence>